<evidence type="ECO:0000256" key="1">
    <source>
        <dbReference type="ARBA" id="ARBA00023002"/>
    </source>
</evidence>
<feature type="domain" description="Ferric reductase NAD binding" evidence="2">
    <location>
        <begin position="99"/>
        <end position="180"/>
    </location>
</feature>
<sequence length="199" mass="22923">MLAFFAVFAIWHYTALRKTFSQIYKFIRIVCCACTFAPQTIKLMSRNLRHGQLLARNDAPDIVLSNIEALKLHAGKLVHNRIKRGTADNGDFTQILHHYNCIVMFATGIGITAQIPFIKEVMESRLRWKSPTRRLFVVWEVDPYDQFSCVFGKVQELLDRDQGNYSLHISVYLSNPTDNTECLGNYNGTFISPQRSNMR</sequence>
<evidence type="ECO:0000259" key="2">
    <source>
        <dbReference type="Pfam" id="PF08030"/>
    </source>
</evidence>
<organism evidence="3 4">
    <name type="scientific">Helicocarpus griseus UAMH5409</name>
    <dbReference type="NCBI Taxonomy" id="1447875"/>
    <lineage>
        <taxon>Eukaryota</taxon>
        <taxon>Fungi</taxon>
        <taxon>Dikarya</taxon>
        <taxon>Ascomycota</taxon>
        <taxon>Pezizomycotina</taxon>
        <taxon>Eurotiomycetes</taxon>
        <taxon>Eurotiomycetidae</taxon>
        <taxon>Onygenales</taxon>
        <taxon>Ajellomycetaceae</taxon>
        <taxon>Helicocarpus</taxon>
    </lineage>
</organism>
<dbReference type="InterPro" id="IPR039261">
    <property type="entry name" value="FNR_nucleotide-bd"/>
</dbReference>
<dbReference type="OrthoDB" id="4184411at2759"/>
<dbReference type="InterPro" id="IPR013121">
    <property type="entry name" value="Fe_red_NAD-bd_6"/>
</dbReference>
<dbReference type="GO" id="GO:0016491">
    <property type="term" value="F:oxidoreductase activity"/>
    <property type="evidence" value="ECO:0007669"/>
    <property type="project" value="UniProtKB-KW"/>
</dbReference>
<protein>
    <recommendedName>
        <fullName evidence="2">Ferric reductase NAD binding domain-containing protein</fullName>
    </recommendedName>
</protein>
<dbReference type="SUPFAM" id="SSF52343">
    <property type="entry name" value="Ferredoxin reductase-like, C-terminal NADP-linked domain"/>
    <property type="match status" value="1"/>
</dbReference>
<name>A0A2B7WHD3_9EURO</name>
<dbReference type="Proteomes" id="UP000223968">
    <property type="component" value="Unassembled WGS sequence"/>
</dbReference>
<accession>A0A2B7WHD3</accession>
<comment type="caution">
    <text evidence="3">The sequence shown here is derived from an EMBL/GenBank/DDBJ whole genome shotgun (WGS) entry which is preliminary data.</text>
</comment>
<dbReference type="Pfam" id="PF08030">
    <property type="entry name" value="NAD_binding_6"/>
    <property type="match status" value="1"/>
</dbReference>
<dbReference type="EMBL" id="PDNB01000292">
    <property type="protein sequence ID" value="PGG96165.1"/>
    <property type="molecule type" value="Genomic_DNA"/>
</dbReference>
<evidence type="ECO:0000313" key="3">
    <source>
        <dbReference type="EMBL" id="PGG96165.1"/>
    </source>
</evidence>
<reference evidence="3 4" key="1">
    <citation type="submission" date="2017-10" db="EMBL/GenBank/DDBJ databases">
        <title>Comparative genomics in systemic dimorphic fungi from Ajellomycetaceae.</title>
        <authorList>
            <person name="Munoz J.F."/>
            <person name="Mcewen J.G."/>
            <person name="Clay O.K."/>
            <person name="Cuomo C.A."/>
        </authorList>
    </citation>
    <scope>NUCLEOTIDE SEQUENCE [LARGE SCALE GENOMIC DNA]</scope>
    <source>
        <strain evidence="3 4">UAMH5409</strain>
    </source>
</reference>
<evidence type="ECO:0000313" key="4">
    <source>
        <dbReference type="Proteomes" id="UP000223968"/>
    </source>
</evidence>
<proteinExistence type="predicted"/>
<keyword evidence="1" id="KW-0560">Oxidoreductase</keyword>
<keyword evidence="4" id="KW-1185">Reference proteome</keyword>
<dbReference type="Gene3D" id="3.40.50.80">
    <property type="entry name" value="Nucleotide-binding domain of ferredoxin-NADP reductase (FNR) module"/>
    <property type="match status" value="1"/>
</dbReference>
<dbReference type="AlphaFoldDB" id="A0A2B7WHD3"/>
<gene>
    <name evidence="3" type="ORF">AJ79_09696</name>
</gene>
<dbReference type="STRING" id="1447875.A0A2B7WHD3"/>